<accession>A0A2A8H804</accession>
<dbReference type="AlphaFoldDB" id="A0A2A8H804"/>
<protein>
    <submittedName>
        <fullName evidence="2">Uncharacterized protein</fullName>
    </submittedName>
</protein>
<comment type="caution">
    <text evidence="2">The sequence shown here is derived from an EMBL/GenBank/DDBJ whole genome shotgun (WGS) entry which is preliminary data.</text>
</comment>
<evidence type="ECO:0000313" key="2">
    <source>
        <dbReference type="EMBL" id="PEP89601.1"/>
    </source>
</evidence>
<evidence type="ECO:0000313" key="3">
    <source>
        <dbReference type="Proteomes" id="UP000220841"/>
    </source>
</evidence>
<feature type="coiled-coil region" evidence="1">
    <location>
        <begin position="12"/>
        <end position="60"/>
    </location>
</feature>
<keyword evidence="1" id="KW-0175">Coiled coil</keyword>
<sequence>MKRSIREWQNVVKVEKRKLADYEFKLKQLKEHELLLHESIEEARVTIVDYEETLQFLEHMVRGESIGNHKWCCNYQK</sequence>
<evidence type="ECO:0000256" key="1">
    <source>
        <dbReference type="SAM" id="Coils"/>
    </source>
</evidence>
<gene>
    <name evidence="2" type="ORF">CN585_28630</name>
</gene>
<dbReference type="EMBL" id="NUBY01000268">
    <property type="protein sequence ID" value="PEP89601.1"/>
    <property type="molecule type" value="Genomic_DNA"/>
</dbReference>
<reference evidence="2 3" key="1">
    <citation type="submission" date="2017-09" db="EMBL/GenBank/DDBJ databases">
        <title>Large-scale bioinformatics analysis of Bacillus genomes uncovers conserved roles of natural products in bacterial physiology.</title>
        <authorList>
            <consortium name="Agbiome Team Llc"/>
            <person name="Bleich R.M."/>
            <person name="Grubbs K.J."/>
            <person name="Santa Maria K.C."/>
            <person name="Allen S.E."/>
            <person name="Farag S."/>
            <person name="Shank E.A."/>
            <person name="Bowers A."/>
        </authorList>
    </citation>
    <scope>NUCLEOTIDE SEQUENCE [LARGE SCALE GENOMIC DNA]</scope>
    <source>
        <strain evidence="2 3">AFS021349</strain>
    </source>
</reference>
<dbReference type="RefSeq" id="WP_098227973.1">
    <property type="nucleotide sequence ID" value="NZ_NUBY01000268.1"/>
</dbReference>
<dbReference type="Proteomes" id="UP000220841">
    <property type="component" value="Unassembled WGS sequence"/>
</dbReference>
<organism evidence="2 3">
    <name type="scientific">Bacillus toyonensis</name>
    <dbReference type="NCBI Taxonomy" id="155322"/>
    <lineage>
        <taxon>Bacteria</taxon>
        <taxon>Bacillati</taxon>
        <taxon>Bacillota</taxon>
        <taxon>Bacilli</taxon>
        <taxon>Bacillales</taxon>
        <taxon>Bacillaceae</taxon>
        <taxon>Bacillus</taxon>
        <taxon>Bacillus cereus group</taxon>
    </lineage>
</organism>
<proteinExistence type="predicted"/>
<name>A0A2A8H804_9BACI</name>